<keyword evidence="1" id="KW-0472">Membrane</keyword>
<keyword evidence="1" id="KW-0812">Transmembrane</keyword>
<keyword evidence="3" id="KW-1185">Reference proteome</keyword>
<dbReference type="Proteomes" id="UP001172102">
    <property type="component" value="Unassembled WGS sequence"/>
</dbReference>
<gene>
    <name evidence="2" type="ORF">B0H67DRAFT_111023</name>
</gene>
<evidence type="ECO:0000313" key="3">
    <source>
        <dbReference type="Proteomes" id="UP001172102"/>
    </source>
</evidence>
<organism evidence="2 3">
    <name type="scientific">Lasiosphaeris hirsuta</name>
    <dbReference type="NCBI Taxonomy" id="260670"/>
    <lineage>
        <taxon>Eukaryota</taxon>
        <taxon>Fungi</taxon>
        <taxon>Dikarya</taxon>
        <taxon>Ascomycota</taxon>
        <taxon>Pezizomycotina</taxon>
        <taxon>Sordariomycetes</taxon>
        <taxon>Sordariomycetidae</taxon>
        <taxon>Sordariales</taxon>
        <taxon>Lasiosphaeriaceae</taxon>
        <taxon>Lasiosphaeris</taxon>
    </lineage>
</organism>
<dbReference type="AlphaFoldDB" id="A0AA40E4G1"/>
<comment type="caution">
    <text evidence="2">The sequence shown here is derived from an EMBL/GenBank/DDBJ whole genome shotgun (WGS) entry which is preliminary data.</text>
</comment>
<keyword evidence="1" id="KW-1133">Transmembrane helix</keyword>
<accession>A0AA40E4G1</accession>
<evidence type="ECO:0000313" key="2">
    <source>
        <dbReference type="EMBL" id="KAK0724702.1"/>
    </source>
</evidence>
<feature type="transmembrane region" description="Helical" evidence="1">
    <location>
        <begin position="12"/>
        <end position="30"/>
    </location>
</feature>
<evidence type="ECO:0000256" key="1">
    <source>
        <dbReference type="SAM" id="Phobius"/>
    </source>
</evidence>
<proteinExistence type="predicted"/>
<name>A0AA40E4G1_9PEZI</name>
<reference evidence="2" key="1">
    <citation type="submission" date="2023-06" db="EMBL/GenBank/DDBJ databases">
        <title>Genome-scale phylogeny and comparative genomics of the fungal order Sordariales.</title>
        <authorList>
            <consortium name="Lawrence Berkeley National Laboratory"/>
            <person name="Hensen N."/>
            <person name="Bonometti L."/>
            <person name="Westerberg I."/>
            <person name="Brannstrom I.O."/>
            <person name="Guillou S."/>
            <person name="Cros-Aarteil S."/>
            <person name="Calhoun S."/>
            <person name="Haridas S."/>
            <person name="Kuo A."/>
            <person name="Mondo S."/>
            <person name="Pangilinan J."/>
            <person name="Riley R."/>
            <person name="Labutti K."/>
            <person name="Andreopoulos B."/>
            <person name="Lipzen A."/>
            <person name="Chen C."/>
            <person name="Yanf M."/>
            <person name="Daum C."/>
            <person name="Ng V."/>
            <person name="Clum A."/>
            <person name="Steindorff A."/>
            <person name="Ohm R."/>
            <person name="Martin F."/>
            <person name="Silar P."/>
            <person name="Natvig D."/>
            <person name="Lalanne C."/>
            <person name="Gautier V."/>
            <person name="Ament-Velasquez S.L."/>
            <person name="Kruys A."/>
            <person name="Hutchinson M.I."/>
            <person name="Powell A.J."/>
            <person name="Barry K."/>
            <person name="Miller A.N."/>
            <person name="Grigoriev I.V."/>
            <person name="Debuchy R."/>
            <person name="Gladieux P."/>
            <person name="Thoren M.H."/>
            <person name="Johannesson H."/>
        </authorList>
    </citation>
    <scope>NUCLEOTIDE SEQUENCE</scope>
    <source>
        <strain evidence="2">SMH4607-1</strain>
    </source>
</reference>
<protein>
    <submittedName>
        <fullName evidence="2">Uncharacterized protein</fullName>
    </submittedName>
</protein>
<sequence>MRSPFFSLTHHVILYALLPNILFPILVSQARARGQAWPTMNASASVDARLWPSGPAPVDKFRLRSHQPTLLLSLSLPPSLSPSFSAFRALLRYPVF</sequence>
<dbReference type="EMBL" id="JAUKUA010000002">
    <property type="protein sequence ID" value="KAK0724702.1"/>
    <property type="molecule type" value="Genomic_DNA"/>
</dbReference>